<protein>
    <submittedName>
        <fullName evidence="2">Uncharacterized protein</fullName>
    </submittedName>
</protein>
<accession>A0A3D9SXG0</accession>
<dbReference type="RefSeq" id="WP_116025771.1">
    <property type="nucleotide sequence ID" value="NZ_QTTT01000001.1"/>
</dbReference>
<dbReference type="AlphaFoldDB" id="A0A3D9SXG0"/>
<evidence type="ECO:0000313" key="2">
    <source>
        <dbReference type="EMBL" id="REF00643.1"/>
    </source>
</evidence>
<organism evidence="2 3">
    <name type="scientific">Thermomonospora umbrina</name>
    <dbReference type="NCBI Taxonomy" id="111806"/>
    <lineage>
        <taxon>Bacteria</taxon>
        <taxon>Bacillati</taxon>
        <taxon>Actinomycetota</taxon>
        <taxon>Actinomycetes</taxon>
        <taxon>Streptosporangiales</taxon>
        <taxon>Thermomonosporaceae</taxon>
        <taxon>Thermomonospora</taxon>
    </lineage>
</organism>
<gene>
    <name evidence="2" type="ORF">DFJ69_6199</name>
</gene>
<dbReference type="Proteomes" id="UP000256661">
    <property type="component" value="Unassembled WGS sequence"/>
</dbReference>
<evidence type="ECO:0000313" key="3">
    <source>
        <dbReference type="Proteomes" id="UP000256661"/>
    </source>
</evidence>
<evidence type="ECO:0000256" key="1">
    <source>
        <dbReference type="SAM" id="MobiDB-lite"/>
    </source>
</evidence>
<sequence length="425" mass="46077">MTKPAQEAETPPLQPPGPAEAMTSLFARFKLPDVVVPPLDAERWNATRPDASAAWWATVACSTALTEALEGQTAHLVTRLHRQNRRVLEVGALNRQTLAHIVVLETVLSTRHHTTPGDYLKGHEVAREVIAEAIQQRVITRAAQVRMRELGDAAMRGVIDHFVLSAQRYTSLKGIESPNPFATPLRLAANAAENSRTADIAAAALSHLLAVSPANVGPRTQRLPPGTPVQVLTAEARHISGLISHSPSNGKAYRIWLPGRNSGVFRSGRLQPTAAFPVVPLHRRVVADPLTAQNLLVALIASARQPEEHTPRDPHLRKMDRADQHDLTSALTEWSGLRIEDLYLELEPDIKNAEARMCAVLDSAPEMVSLYRQTRPAATAGSLPALRAEFPQTPVAAPASGRGPRQRPTSQANESARTPSSGRTA</sequence>
<feature type="region of interest" description="Disordered" evidence="1">
    <location>
        <begin position="386"/>
        <end position="425"/>
    </location>
</feature>
<dbReference type="EMBL" id="QTTT01000001">
    <property type="protein sequence ID" value="REF00643.1"/>
    <property type="molecule type" value="Genomic_DNA"/>
</dbReference>
<comment type="caution">
    <text evidence="2">The sequence shown here is derived from an EMBL/GenBank/DDBJ whole genome shotgun (WGS) entry which is preliminary data.</text>
</comment>
<name>A0A3D9SXG0_9ACTN</name>
<proteinExistence type="predicted"/>
<feature type="compositionally biased region" description="Polar residues" evidence="1">
    <location>
        <begin position="407"/>
        <end position="425"/>
    </location>
</feature>
<feature type="region of interest" description="Disordered" evidence="1">
    <location>
        <begin position="1"/>
        <end position="20"/>
    </location>
</feature>
<reference evidence="2 3" key="1">
    <citation type="submission" date="2018-08" db="EMBL/GenBank/DDBJ databases">
        <title>Sequencing the genomes of 1000 actinobacteria strains.</title>
        <authorList>
            <person name="Klenk H.-P."/>
        </authorList>
    </citation>
    <scope>NUCLEOTIDE SEQUENCE [LARGE SCALE GENOMIC DNA]</scope>
    <source>
        <strain evidence="2 3">DSM 43927</strain>
    </source>
</reference>
<keyword evidence="3" id="KW-1185">Reference proteome</keyword>